<evidence type="ECO:0008006" key="3">
    <source>
        <dbReference type="Google" id="ProtNLM"/>
    </source>
</evidence>
<dbReference type="Proteomes" id="UP000008332">
    <property type="component" value="Chromosome"/>
</dbReference>
<keyword evidence="2" id="KW-1185">Reference proteome</keyword>
<evidence type="ECO:0000313" key="1">
    <source>
        <dbReference type="EMBL" id="ABD70220.1"/>
    </source>
</evidence>
<gene>
    <name evidence="1" type="ordered locus">Rfer_2503</name>
</gene>
<dbReference type="InterPro" id="IPR022453">
    <property type="entry name" value="Znf_MqsA-type"/>
</dbReference>
<dbReference type="OrthoDB" id="9812340at2"/>
<protein>
    <recommendedName>
        <fullName evidence="3">YgiT-type zinc finger domain-containing protein</fullName>
    </recommendedName>
</protein>
<organism evidence="1 2">
    <name type="scientific">Albidiferax ferrireducens (strain ATCC BAA-621 / DSM 15236 / T118)</name>
    <name type="common">Rhodoferax ferrireducens</name>
    <dbReference type="NCBI Taxonomy" id="338969"/>
    <lineage>
        <taxon>Bacteria</taxon>
        <taxon>Pseudomonadati</taxon>
        <taxon>Pseudomonadota</taxon>
        <taxon>Betaproteobacteria</taxon>
        <taxon>Burkholderiales</taxon>
        <taxon>Comamonadaceae</taxon>
        <taxon>Rhodoferax</taxon>
    </lineage>
</organism>
<name>Q21VI3_ALBFT</name>
<reference evidence="2" key="1">
    <citation type="submission" date="2006-02" db="EMBL/GenBank/DDBJ databases">
        <title>Complete sequence of chromosome of Rhodoferax ferrireducens DSM 15236.</title>
        <authorList>
            <person name="Copeland A."/>
            <person name="Lucas S."/>
            <person name="Lapidus A."/>
            <person name="Barry K."/>
            <person name="Detter J.C."/>
            <person name="Glavina del Rio T."/>
            <person name="Hammon N."/>
            <person name="Israni S."/>
            <person name="Pitluck S."/>
            <person name="Brettin T."/>
            <person name="Bruce D."/>
            <person name="Han C."/>
            <person name="Tapia R."/>
            <person name="Gilna P."/>
            <person name="Kiss H."/>
            <person name="Schmutz J."/>
            <person name="Larimer F."/>
            <person name="Land M."/>
            <person name="Kyrpides N."/>
            <person name="Ivanova N."/>
            <person name="Richardson P."/>
        </authorList>
    </citation>
    <scope>NUCLEOTIDE SEQUENCE [LARGE SCALE GENOMIC DNA]</scope>
    <source>
        <strain evidence="2">ATCC BAA-621 / DSM 15236 / T118</strain>
    </source>
</reference>
<proteinExistence type="predicted"/>
<dbReference type="eggNOG" id="ENOG50318TK">
    <property type="taxonomic scope" value="Bacteria"/>
</dbReference>
<evidence type="ECO:0000313" key="2">
    <source>
        <dbReference type="Proteomes" id="UP000008332"/>
    </source>
</evidence>
<sequence>MDSLQQKPSLTCANCGSVNVSISHVRSAFWQDDRLVVVEDIPALVCGACAEQFYDDTTVVGLDLLRGEGFPAEKARTALNVPVFSFGDRAAAKSGP</sequence>
<dbReference type="KEGG" id="rfr:Rfer_2503"/>
<dbReference type="AlphaFoldDB" id="Q21VI3"/>
<dbReference type="NCBIfam" id="TIGR03831">
    <property type="entry name" value="YgiT_finger"/>
    <property type="match status" value="1"/>
</dbReference>
<dbReference type="STRING" id="338969.Rfer_2503"/>
<dbReference type="EMBL" id="CP000267">
    <property type="protein sequence ID" value="ABD70220.1"/>
    <property type="molecule type" value="Genomic_DNA"/>
</dbReference>
<dbReference type="HOGENOM" id="CLU_174612_0_0_4"/>
<dbReference type="RefSeq" id="WP_011464788.1">
    <property type="nucleotide sequence ID" value="NC_007908.1"/>
</dbReference>
<accession>Q21VI3</accession>